<evidence type="ECO:0000313" key="2">
    <source>
        <dbReference type="Proteomes" id="UP000190188"/>
    </source>
</evidence>
<accession>A0A1T2X1V2</accession>
<name>A0A1T2X1V2_9BACL</name>
<evidence type="ECO:0000313" key="1">
    <source>
        <dbReference type="EMBL" id="OPA73850.1"/>
    </source>
</evidence>
<dbReference type="STRING" id="1324314.BVG16_27145"/>
<dbReference type="Proteomes" id="UP000190188">
    <property type="component" value="Unassembled WGS sequence"/>
</dbReference>
<comment type="caution">
    <text evidence="1">The sequence shown here is derived from an EMBL/GenBank/DDBJ whole genome shotgun (WGS) entry which is preliminary data.</text>
</comment>
<gene>
    <name evidence="1" type="ORF">BVG16_27145</name>
</gene>
<organism evidence="1 2">
    <name type="scientific">Paenibacillus selenitireducens</name>
    <dbReference type="NCBI Taxonomy" id="1324314"/>
    <lineage>
        <taxon>Bacteria</taxon>
        <taxon>Bacillati</taxon>
        <taxon>Bacillota</taxon>
        <taxon>Bacilli</taxon>
        <taxon>Bacillales</taxon>
        <taxon>Paenibacillaceae</taxon>
        <taxon>Paenibacillus</taxon>
    </lineage>
</organism>
<sequence length="137" mass="15311">MQVDSLERGLEAQSPEEAVHTWIRGVQTRSGAMQYAVLSPSLRQETKQEFIDHFWVTGGSSPHMGKVERLQSKKITPEKFQIAFDYPLVVMNETIETGSAVLTVEKIPRESFDYWAITQIAVKDPGDTGVMIGASKL</sequence>
<keyword evidence="2" id="KW-1185">Reference proteome</keyword>
<dbReference type="AlphaFoldDB" id="A0A1T2X1V2"/>
<protein>
    <submittedName>
        <fullName evidence="1">Uncharacterized protein</fullName>
    </submittedName>
</protein>
<dbReference type="EMBL" id="MSZX01000014">
    <property type="protein sequence ID" value="OPA73850.1"/>
    <property type="molecule type" value="Genomic_DNA"/>
</dbReference>
<proteinExistence type="predicted"/>
<reference evidence="1 2" key="1">
    <citation type="submission" date="2017-01" db="EMBL/GenBank/DDBJ databases">
        <title>Genome analysis of Paenibacillus selenitrireducens ES3-24.</title>
        <authorList>
            <person name="Xu D."/>
            <person name="Yao R."/>
            <person name="Zheng S."/>
        </authorList>
    </citation>
    <scope>NUCLEOTIDE SEQUENCE [LARGE SCALE GENOMIC DNA]</scope>
    <source>
        <strain evidence="1 2">ES3-24</strain>
    </source>
</reference>